<organism evidence="8 9">
    <name type="scientific">Streptomyces pimonensis</name>
    <dbReference type="NCBI Taxonomy" id="2860288"/>
    <lineage>
        <taxon>Bacteria</taxon>
        <taxon>Bacillati</taxon>
        <taxon>Actinomycetota</taxon>
        <taxon>Actinomycetes</taxon>
        <taxon>Kitasatosporales</taxon>
        <taxon>Streptomycetaceae</taxon>
        <taxon>Streptomyces</taxon>
    </lineage>
</organism>
<evidence type="ECO:0000313" key="9">
    <source>
        <dbReference type="Proteomes" id="UP001567537"/>
    </source>
</evidence>
<dbReference type="Proteomes" id="UP001567537">
    <property type="component" value="Unassembled WGS sequence"/>
</dbReference>
<evidence type="ECO:0000256" key="5">
    <source>
        <dbReference type="SAM" id="MobiDB-lite"/>
    </source>
</evidence>
<dbReference type="InterPro" id="IPR019931">
    <property type="entry name" value="LPXTG_anchor"/>
</dbReference>
<dbReference type="NCBIfam" id="TIGR01167">
    <property type="entry name" value="LPXTG_anchor"/>
    <property type="match status" value="1"/>
</dbReference>
<keyword evidence="4" id="KW-0572">Peptidoglycan-anchor</keyword>
<accession>A0ABV4IXI1</accession>
<dbReference type="EMBL" id="JAHWZY010000009">
    <property type="protein sequence ID" value="MEZ3179293.1"/>
    <property type="molecule type" value="Genomic_DNA"/>
</dbReference>
<evidence type="ECO:0000313" key="8">
    <source>
        <dbReference type="EMBL" id="MEZ3179293.1"/>
    </source>
</evidence>
<evidence type="ECO:0000259" key="7">
    <source>
        <dbReference type="PROSITE" id="PS50847"/>
    </source>
</evidence>
<feature type="domain" description="Gram-positive cocci surface proteins LPxTG" evidence="7">
    <location>
        <begin position="38"/>
        <end position="76"/>
    </location>
</feature>
<proteinExistence type="predicted"/>
<keyword evidence="2" id="KW-0964">Secreted</keyword>
<evidence type="ECO:0000256" key="2">
    <source>
        <dbReference type="ARBA" id="ARBA00022525"/>
    </source>
</evidence>
<keyword evidence="9" id="KW-1185">Reference proteome</keyword>
<feature type="region of interest" description="Disordered" evidence="5">
    <location>
        <begin position="1"/>
        <end position="40"/>
    </location>
</feature>
<evidence type="ECO:0000256" key="3">
    <source>
        <dbReference type="ARBA" id="ARBA00022729"/>
    </source>
</evidence>
<protein>
    <submittedName>
        <fullName evidence="8">LPXTG cell wall anchor domain-containing protein</fullName>
    </submittedName>
</protein>
<keyword evidence="6" id="KW-0812">Transmembrane</keyword>
<reference evidence="8 9" key="1">
    <citation type="journal article" date="2021" name="Res Sq">
        <title>Streptomyces Pimoensis sp. nov., Isolated From the Taklimakan Desert in Xinjiang, China.</title>
        <authorList>
            <person name="Zhang P."/>
            <person name="Luo X."/>
            <person name="Luo X."/>
            <person name="Liu Z."/>
            <person name="Xia Z."/>
            <person name="Wan C."/>
            <person name="zhang L."/>
        </authorList>
    </citation>
    <scope>NUCLEOTIDE SEQUENCE [LARGE SCALE GENOMIC DNA]</scope>
    <source>
        <strain evidence="8 9">TRM75549</strain>
    </source>
</reference>
<gene>
    <name evidence="8" type="ORF">KYY02_11520</name>
</gene>
<comment type="caution">
    <text evidence="8">The sequence shown here is derived from an EMBL/GenBank/DDBJ whole genome shotgun (WGS) entry which is preliminary data.</text>
</comment>
<evidence type="ECO:0000256" key="4">
    <source>
        <dbReference type="ARBA" id="ARBA00023088"/>
    </source>
</evidence>
<keyword evidence="6" id="KW-0472">Membrane</keyword>
<evidence type="ECO:0000256" key="1">
    <source>
        <dbReference type="ARBA" id="ARBA00022512"/>
    </source>
</evidence>
<keyword evidence="6" id="KW-1133">Transmembrane helix</keyword>
<sequence length="76" mass="7312">MAAGSTPADTGDAKPQGGAKPLPVKPVGNTQIDPQGRLAETGSSSALPAIALAGGAAVALGVGTMFVARRRKSATA</sequence>
<keyword evidence="1" id="KW-0134">Cell wall</keyword>
<feature type="transmembrane region" description="Helical" evidence="6">
    <location>
        <begin position="46"/>
        <end position="68"/>
    </location>
</feature>
<evidence type="ECO:0000256" key="6">
    <source>
        <dbReference type="SAM" id="Phobius"/>
    </source>
</evidence>
<name>A0ABV4IXI1_9ACTN</name>
<keyword evidence="3" id="KW-0732">Signal</keyword>
<dbReference type="NCBIfam" id="NF041528">
    <property type="entry name" value="strep_LAETG"/>
    <property type="match status" value="1"/>
</dbReference>
<dbReference type="PROSITE" id="PS50847">
    <property type="entry name" value="GRAM_POS_ANCHORING"/>
    <property type="match status" value="1"/>
</dbReference>